<evidence type="ECO:0000313" key="1">
    <source>
        <dbReference type="EMBL" id="PNR63407.1"/>
    </source>
</evidence>
<dbReference type="AlphaFoldDB" id="A0A2K1LBL0"/>
<organism evidence="1">
    <name type="scientific">Physcomitrium patens</name>
    <name type="common">Spreading-leaved earth moss</name>
    <name type="synonym">Physcomitrella patens</name>
    <dbReference type="NCBI Taxonomy" id="3218"/>
    <lineage>
        <taxon>Eukaryota</taxon>
        <taxon>Viridiplantae</taxon>
        <taxon>Streptophyta</taxon>
        <taxon>Embryophyta</taxon>
        <taxon>Bryophyta</taxon>
        <taxon>Bryophytina</taxon>
        <taxon>Bryopsida</taxon>
        <taxon>Funariidae</taxon>
        <taxon>Funariales</taxon>
        <taxon>Funariaceae</taxon>
        <taxon>Physcomitrium</taxon>
    </lineage>
</organism>
<reference evidence="1 3" key="2">
    <citation type="journal article" date="2018" name="Plant J.">
        <title>The Physcomitrella patens chromosome-scale assembly reveals moss genome structure and evolution.</title>
        <authorList>
            <person name="Lang D."/>
            <person name="Ullrich K.K."/>
            <person name="Murat F."/>
            <person name="Fuchs J."/>
            <person name="Jenkins J."/>
            <person name="Haas F.B."/>
            <person name="Piednoel M."/>
            <person name="Gundlach H."/>
            <person name="Van Bel M."/>
            <person name="Meyberg R."/>
            <person name="Vives C."/>
            <person name="Morata J."/>
            <person name="Symeonidi A."/>
            <person name="Hiss M."/>
            <person name="Muchero W."/>
            <person name="Kamisugi Y."/>
            <person name="Saleh O."/>
            <person name="Blanc G."/>
            <person name="Decker E.L."/>
            <person name="van Gessel N."/>
            <person name="Grimwood J."/>
            <person name="Hayes R.D."/>
            <person name="Graham S.W."/>
            <person name="Gunter L.E."/>
            <person name="McDaniel S.F."/>
            <person name="Hoernstein S.N.W."/>
            <person name="Larsson A."/>
            <person name="Li F.W."/>
            <person name="Perroud P.F."/>
            <person name="Phillips J."/>
            <person name="Ranjan P."/>
            <person name="Rokshar D.S."/>
            <person name="Rothfels C.J."/>
            <person name="Schneider L."/>
            <person name="Shu S."/>
            <person name="Stevenson D.W."/>
            <person name="Thummler F."/>
            <person name="Tillich M."/>
            <person name="Villarreal Aguilar J.C."/>
            <person name="Widiez T."/>
            <person name="Wong G.K."/>
            <person name="Wymore A."/>
            <person name="Zhang Y."/>
            <person name="Zimmer A.D."/>
            <person name="Quatrano R.S."/>
            <person name="Mayer K.F.X."/>
            <person name="Goodstein D."/>
            <person name="Casacuberta J.M."/>
            <person name="Vandepoele K."/>
            <person name="Reski R."/>
            <person name="Cuming A.C."/>
            <person name="Tuskan G.A."/>
            <person name="Maumus F."/>
            <person name="Salse J."/>
            <person name="Schmutz J."/>
            <person name="Rensing S.A."/>
        </authorList>
    </citation>
    <scope>NUCLEOTIDE SEQUENCE [LARGE SCALE GENOMIC DNA]</scope>
    <source>
        <strain evidence="2 3">cv. Gransden 2004</strain>
    </source>
</reference>
<evidence type="ECO:0000313" key="3">
    <source>
        <dbReference type="Proteomes" id="UP000006727"/>
    </source>
</evidence>
<reference evidence="1 3" key="1">
    <citation type="journal article" date="2008" name="Science">
        <title>The Physcomitrella genome reveals evolutionary insights into the conquest of land by plants.</title>
        <authorList>
            <person name="Rensing S."/>
            <person name="Lang D."/>
            <person name="Zimmer A."/>
            <person name="Terry A."/>
            <person name="Salamov A."/>
            <person name="Shapiro H."/>
            <person name="Nishiyama T."/>
            <person name="Perroud P.-F."/>
            <person name="Lindquist E."/>
            <person name="Kamisugi Y."/>
            <person name="Tanahashi T."/>
            <person name="Sakakibara K."/>
            <person name="Fujita T."/>
            <person name="Oishi K."/>
            <person name="Shin-I T."/>
            <person name="Kuroki Y."/>
            <person name="Toyoda A."/>
            <person name="Suzuki Y."/>
            <person name="Hashimoto A."/>
            <person name="Yamaguchi K."/>
            <person name="Sugano A."/>
            <person name="Kohara Y."/>
            <person name="Fujiyama A."/>
            <person name="Anterola A."/>
            <person name="Aoki S."/>
            <person name="Ashton N."/>
            <person name="Barbazuk W.B."/>
            <person name="Barker E."/>
            <person name="Bennetzen J."/>
            <person name="Bezanilla M."/>
            <person name="Blankenship R."/>
            <person name="Cho S.H."/>
            <person name="Dutcher S."/>
            <person name="Estelle M."/>
            <person name="Fawcett J.A."/>
            <person name="Gundlach H."/>
            <person name="Hanada K."/>
            <person name="Heyl A."/>
            <person name="Hicks K.A."/>
            <person name="Hugh J."/>
            <person name="Lohr M."/>
            <person name="Mayer K."/>
            <person name="Melkozernov A."/>
            <person name="Murata T."/>
            <person name="Nelson D."/>
            <person name="Pils B."/>
            <person name="Prigge M."/>
            <person name="Reiss B."/>
            <person name="Renner T."/>
            <person name="Rombauts S."/>
            <person name="Rushton P."/>
            <person name="Sanderfoot A."/>
            <person name="Schween G."/>
            <person name="Shiu S.-H."/>
            <person name="Stueber K."/>
            <person name="Theodoulou F.L."/>
            <person name="Tu H."/>
            <person name="Van de Peer Y."/>
            <person name="Verrier P.J."/>
            <person name="Waters E."/>
            <person name="Wood A."/>
            <person name="Yang L."/>
            <person name="Cove D."/>
            <person name="Cuming A."/>
            <person name="Hasebe M."/>
            <person name="Lucas S."/>
            <person name="Mishler D.B."/>
            <person name="Reski R."/>
            <person name="Grigoriev I."/>
            <person name="Quatrano R.S."/>
            <person name="Boore J.L."/>
        </authorList>
    </citation>
    <scope>NUCLEOTIDE SEQUENCE [LARGE SCALE GENOMIC DNA]</scope>
    <source>
        <strain evidence="2 3">cv. Gransden 2004</strain>
    </source>
</reference>
<accession>A0A2K1LBL0</accession>
<gene>
    <name evidence="1" type="ORF">PHYPA_001833</name>
</gene>
<sequence>MVEFHLCNLGETWDIYVAPATFILCDFGSHSNSKLVNSNILKHTKYRKDNHNDSRLISIKIRRS</sequence>
<reference evidence="2" key="3">
    <citation type="submission" date="2020-12" db="UniProtKB">
        <authorList>
            <consortium name="EnsemblPlants"/>
        </authorList>
    </citation>
    <scope>IDENTIFICATION</scope>
</reference>
<dbReference type="EnsemblPlants" id="Pp3c1_39710V3.1">
    <property type="protein sequence ID" value="PAC:32970645.CDS.1"/>
    <property type="gene ID" value="Pp3c1_39710"/>
</dbReference>
<proteinExistence type="predicted"/>
<keyword evidence="3" id="KW-1185">Reference proteome</keyword>
<dbReference type="Gramene" id="Pp3c1_39710V3.2">
    <property type="protein sequence ID" value="PAC:32970646.CDS.1"/>
    <property type="gene ID" value="Pp3c1_39710"/>
</dbReference>
<dbReference type="Gramene" id="Pp3c1_39710V3.1">
    <property type="protein sequence ID" value="PAC:32970645.CDS.1"/>
    <property type="gene ID" value="Pp3c1_39710"/>
</dbReference>
<protein>
    <submittedName>
        <fullName evidence="1 2">Uncharacterized protein</fullName>
    </submittedName>
</protein>
<dbReference type="EnsemblPlants" id="Pp3c1_39710V3.2">
    <property type="protein sequence ID" value="PAC:32970646.CDS.1"/>
    <property type="gene ID" value="Pp3c1_39710"/>
</dbReference>
<name>A0A2K1LBL0_PHYPA</name>
<evidence type="ECO:0000313" key="2">
    <source>
        <dbReference type="EnsemblPlants" id="PAC:32970645.CDS.1"/>
    </source>
</evidence>
<dbReference type="EMBL" id="ABEU02000001">
    <property type="protein sequence ID" value="PNR63407.1"/>
    <property type="molecule type" value="Genomic_DNA"/>
</dbReference>
<dbReference type="InParanoid" id="A0A2K1LBL0"/>
<dbReference type="Proteomes" id="UP000006727">
    <property type="component" value="Chromosome 1"/>
</dbReference>